<keyword evidence="2" id="KW-0238">DNA-binding</keyword>
<dbReference type="Pfam" id="PF12833">
    <property type="entry name" value="HTH_18"/>
    <property type="match status" value="1"/>
</dbReference>
<evidence type="ECO:0000313" key="6">
    <source>
        <dbReference type="Proteomes" id="UP001269819"/>
    </source>
</evidence>
<organism evidence="5 6">
    <name type="scientific">Marinobacter xestospongiae</name>
    <dbReference type="NCBI Taxonomy" id="994319"/>
    <lineage>
        <taxon>Bacteria</taxon>
        <taxon>Pseudomonadati</taxon>
        <taxon>Pseudomonadota</taxon>
        <taxon>Gammaproteobacteria</taxon>
        <taxon>Pseudomonadales</taxon>
        <taxon>Marinobacteraceae</taxon>
        <taxon>Marinobacter</taxon>
    </lineage>
</organism>
<dbReference type="Pfam" id="PF12625">
    <property type="entry name" value="Arabinose_bd"/>
    <property type="match status" value="1"/>
</dbReference>
<accession>A0ABU3VS97</accession>
<evidence type="ECO:0000256" key="3">
    <source>
        <dbReference type="ARBA" id="ARBA00023163"/>
    </source>
</evidence>
<dbReference type="InterPro" id="IPR018060">
    <property type="entry name" value="HTH_AraC"/>
</dbReference>
<dbReference type="SMART" id="SM00342">
    <property type="entry name" value="HTH_ARAC"/>
    <property type="match status" value="1"/>
</dbReference>
<dbReference type="RefSeq" id="WP_316972143.1">
    <property type="nucleotide sequence ID" value="NZ_JAWIIJ010000001.1"/>
</dbReference>
<keyword evidence="3" id="KW-0804">Transcription</keyword>
<proteinExistence type="predicted"/>
<dbReference type="InterPro" id="IPR009057">
    <property type="entry name" value="Homeodomain-like_sf"/>
</dbReference>
<dbReference type="EMBL" id="JAWIIJ010000001">
    <property type="protein sequence ID" value="MDV2077138.1"/>
    <property type="molecule type" value="Genomic_DNA"/>
</dbReference>
<evidence type="ECO:0000256" key="2">
    <source>
        <dbReference type="ARBA" id="ARBA00023125"/>
    </source>
</evidence>
<comment type="caution">
    <text evidence="5">The sequence shown here is derived from an EMBL/GenBank/DDBJ whole genome shotgun (WGS) entry which is preliminary data.</text>
</comment>
<feature type="domain" description="HTH araC/xylS-type" evidence="4">
    <location>
        <begin position="245"/>
        <end position="343"/>
    </location>
</feature>
<dbReference type="SUPFAM" id="SSF46689">
    <property type="entry name" value="Homeodomain-like"/>
    <property type="match status" value="1"/>
</dbReference>
<sequence length="357" mass="39275">MPKPNAPIRRNTLGDISVLHVDVLARAVQHQGCDPAPLLAQFNLSPAILASTDARISIPRFMRLGHAAIEHSGNPNLGLVMGALSRPVDAGRAGLAGAAAATASDALATLIRFALLTSRNSRGQPSMTRAPDQARFYSIRPYNRFNFFVVDSVLATWVQFLRTVSGQQQVAEEVWIEYPSQGQEAAFEAWFGCPVHFGAPENRLQLNSQMADTRCQDAQAAVHQLLVEECSQDLKRRQAGWSLGERIKEKLAAQLAERPPELAAMAAEFGLTPWTLQRHLAAEGRGYRELLDDTRKDLAQDYLAETSLSFAEISWLLGFANPAAFHKAYRRWFGISPGQHRRVLKGATETYSSMGSP</sequence>
<dbReference type="PANTHER" id="PTHR47894">
    <property type="entry name" value="HTH-TYPE TRANSCRIPTIONAL REGULATOR GADX"/>
    <property type="match status" value="1"/>
</dbReference>
<dbReference type="Gene3D" id="1.10.10.60">
    <property type="entry name" value="Homeodomain-like"/>
    <property type="match status" value="1"/>
</dbReference>
<dbReference type="InterPro" id="IPR032687">
    <property type="entry name" value="AraC-type_N"/>
</dbReference>
<protein>
    <submittedName>
        <fullName evidence="5">AraC family transcriptional regulator</fullName>
    </submittedName>
</protein>
<name>A0ABU3VS97_9GAMM</name>
<reference evidence="5 6" key="1">
    <citation type="submission" date="2023-10" db="EMBL/GenBank/DDBJ databases">
        <title>Characteristics and mechanism of a salt-tolerant marine origin heterotrophic nitrifying- aerobic denitrifying bacteria Marinobacter xestospongiae HN1.</title>
        <authorList>
            <person name="Qi R."/>
        </authorList>
    </citation>
    <scope>NUCLEOTIDE SEQUENCE [LARGE SCALE GENOMIC DNA]</scope>
    <source>
        <strain evidence="5 6">HN1</strain>
    </source>
</reference>
<keyword evidence="1" id="KW-0805">Transcription regulation</keyword>
<dbReference type="Proteomes" id="UP001269819">
    <property type="component" value="Unassembled WGS sequence"/>
</dbReference>
<keyword evidence="6" id="KW-1185">Reference proteome</keyword>
<dbReference type="PROSITE" id="PS01124">
    <property type="entry name" value="HTH_ARAC_FAMILY_2"/>
    <property type="match status" value="1"/>
</dbReference>
<evidence type="ECO:0000256" key="1">
    <source>
        <dbReference type="ARBA" id="ARBA00023015"/>
    </source>
</evidence>
<evidence type="ECO:0000313" key="5">
    <source>
        <dbReference type="EMBL" id="MDV2077138.1"/>
    </source>
</evidence>
<dbReference type="PANTHER" id="PTHR47894:SF1">
    <property type="entry name" value="HTH-TYPE TRANSCRIPTIONAL REGULATOR VQSM"/>
    <property type="match status" value="1"/>
</dbReference>
<gene>
    <name evidence="5" type="ORF">RYS15_00510</name>
</gene>
<evidence type="ECO:0000259" key="4">
    <source>
        <dbReference type="PROSITE" id="PS01124"/>
    </source>
</evidence>